<comment type="caution">
    <text evidence="1">The sequence shown here is derived from an EMBL/GenBank/DDBJ whole genome shotgun (WGS) entry which is preliminary data.</text>
</comment>
<keyword evidence="2" id="KW-1185">Reference proteome</keyword>
<sequence>MVNWLVGHIESIFRRRANSSSSETEGPSYYAFVRFTDTGSAFMAISGRDGTMLAGRRITVRPRNNSGGNTLRGSPNNKPTPAPSPYTREARAVSIQSIQSDRSYGPEPSRLLVVANIPLDMYPEDLFRLFSRFGAVTSLVIHEQMDEYGRRYGDVLMATSAFAKQALEGLHGVDVRGYILEINYRPFGTAQPAAVPLMYWAQPEPGSAPQAVMYPRYATMPMPNYAPQYAMPFPVYWNPATGDYYPCYASPQEYYYAGGEYPAYTGYSQYQSYFVRPRTPSAREARSVPNDDADDDTDTEPEIASIPSSSTSDASDIGSPDSRRSDARHSVVGTVNYRPSRPAPRARSLTFDADSDGRPIIQTHRAYGRQVSPVKVTEKTIPDVLKPIDPCNLFVKNLDDTVITTTEQLKGLFVSFGEIFSAHLATYPNTSVSRNFGFVAFRSPDDALKAKEAMDGKLIGKKRIFVSFAERKDDRSQRLRQIFYPPNEHGSPVRGPTKSPQHASSSASSSNTVTPTDSIRSVQQTETAETSPLYGPDANELGIGGLHNADKKKENSKGTNVSPSSSYSSTGGPAVPREVESPTKSRSPKSYSIPLESRKDGNTVRALESSLVKATTINTEPAASSYSGKRYQRSGNYGSRRGRNWHSSNRGGRSAGSERGGNIRPATAENTETDTVKDVDESAAAAVAVIEVETKEVLNGDVFLVNNTH</sequence>
<reference evidence="2" key="1">
    <citation type="journal article" date="2024" name="Front. Bioeng. Biotechnol.">
        <title>Genome-scale model development and genomic sequencing of the oleaginous clade Lipomyces.</title>
        <authorList>
            <person name="Czajka J.J."/>
            <person name="Han Y."/>
            <person name="Kim J."/>
            <person name="Mondo S.J."/>
            <person name="Hofstad B.A."/>
            <person name="Robles A."/>
            <person name="Haridas S."/>
            <person name="Riley R."/>
            <person name="LaButti K."/>
            <person name="Pangilinan J."/>
            <person name="Andreopoulos W."/>
            <person name="Lipzen A."/>
            <person name="Yan J."/>
            <person name="Wang M."/>
            <person name="Ng V."/>
            <person name="Grigoriev I.V."/>
            <person name="Spatafora J.W."/>
            <person name="Magnuson J.K."/>
            <person name="Baker S.E."/>
            <person name="Pomraning K.R."/>
        </authorList>
    </citation>
    <scope>NUCLEOTIDE SEQUENCE [LARGE SCALE GENOMIC DNA]</scope>
    <source>
        <strain evidence="2">CBS 10300</strain>
    </source>
</reference>
<evidence type="ECO:0000313" key="2">
    <source>
        <dbReference type="Proteomes" id="UP001489719"/>
    </source>
</evidence>
<protein>
    <submittedName>
        <fullName evidence="1">Uncharacterized protein</fullName>
    </submittedName>
</protein>
<dbReference type="EMBL" id="MU970092">
    <property type="protein sequence ID" value="KAK9321725.1"/>
    <property type="molecule type" value="Genomic_DNA"/>
</dbReference>
<name>A0ACC3TKJ4_9ASCO</name>
<dbReference type="Proteomes" id="UP001489719">
    <property type="component" value="Unassembled WGS sequence"/>
</dbReference>
<proteinExistence type="predicted"/>
<gene>
    <name evidence="1" type="ORF">V1517DRAFT_325717</name>
</gene>
<organism evidence="1 2">
    <name type="scientific">Lipomyces orientalis</name>
    <dbReference type="NCBI Taxonomy" id="1233043"/>
    <lineage>
        <taxon>Eukaryota</taxon>
        <taxon>Fungi</taxon>
        <taxon>Dikarya</taxon>
        <taxon>Ascomycota</taxon>
        <taxon>Saccharomycotina</taxon>
        <taxon>Lipomycetes</taxon>
        <taxon>Lipomycetales</taxon>
        <taxon>Lipomycetaceae</taxon>
        <taxon>Lipomyces</taxon>
    </lineage>
</organism>
<accession>A0ACC3TKJ4</accession>
<evidence type="ECO:0000313" key="1">
    <source>
        <dbReference type="EMBL" id="KAK9321725.1"/>
    </source>
</evidence>